<dbReference type="Proteomes" id="UP001162060">
    <property type="component" value="Unassembled WGS sequence"/>
</dbReference>
<dbReference type="Gene3D" id="2.40.70.10">
    <property type="entry name" value="Acid Proteases"/>
    <property type="match status" value="1"/>
</dbReference>
<organism evidence="2 3">
    <name type="scientific">Peronospora matthiolae</name>
    <dbReference type="NCBI Taxonomy" id="2874970"/>
    <lineage>
        <taxon>Eukaryota</taxon>
        <taxon>Sar</taxon>
        <taxon>Stramenopiles</taxon>
        <taxon>Oomycota</taxon>
        <taxon>Peronosporomycetes</taxon>
        <taxon>Peronosporales</taxon>
        <taxon>Peronosporaceae</taxon>
        <taxon>Peronospora</taxon>
    </lineage>
</organism>
<feature type="region of interest" description="Disordered" evidence="1">
    <location>
        <begin position="1"/>
        <end position="29"/>
    </location>
</feature>
<feature type="compositionally biased region" description="Basic and acidic residues" evidence="1">
    <location>
        <begin position="1"/>
        <end position="14"/>
    </location>
</feature>
<comment type="caution">
    <text evidence="2">The sequence shown here is derived from an EMBL/GenBank/DDBJ whole genome shotgun (WGS) entry which is preliminary data.</text>
</comment>
<sequence>MSLNHDSKSDHQERSGPAGAEHPTDPSTSRELAGLLTKIAPNTQSLSVTAPSDEVSLITLKIEVTSGMSLRALVDCVASTGFIRRQSLEDSRLNYVEREFPPTRMKVCLASDALKTVNKRLVGIHYTLEEKQYDDDFIVPDLDDKFDFILGLPRKRKYQPWISWQHRSVRMLAVCSSDGHLKHILGRLQACGCTTSEFDGLTCGTVVSMTAQDHSVKGHCTVEQASGTCVETQAAPKVEQHVEARSTIRESIVEQTRSTERESIEEDVTVEEHPQSEHVLEKSSSVPESDKSRESYVEGADPQPSADVLFQKITEKVNVLVSDASKVGAYTLDLVTLPKSASDVVKLPTLESKRFLRDLRSDKIKQICVLVTEDENVTDIRSAQVFVENERVISSSSMDESVLDEKTRIERYTSQSWEF</sequence>
<name>A0AAV1U8M7_9STRA</name>
<reference evidence="2" key="1">
    <citation type="submission" date="2024-01" db="EMBL/GenBank/DDBJ databases">
        <authorList>
            <person name="Webb A."/>
        </authorList>
    </citation>
    <scope>NUCLEOTIDE SEQUENCE</scope>
    <source>
        <strain evidence="2">Pm1</strain>
    </source>
</reference>
<dbReference type="AlphaFoldDB" id="A0AAV1U8M7"/>
<feature type="compositionally biased region" description="Basic and acidic residues" evidence="1">
    <location>
        <begin position="270"/>
        <end position="281"/>
    </location>
</feature>
<dbReference type="EMBL" id="CAKLBY020000153">
    <property type="protein sequence ID" value="CAK7929474.1"/>
    <property type="molecule type" value="Genomic_DNA"/>
</dbReference>
<feature type="compositionally biased region" description="Basic and acidic residues" evidence="1">
    <location>
        <begin position="241"/>
        <end position="262"/>
    </location>
</feature>
<dbReference type="InterPro" id="IPR021109">
    <property type="entry name" value="Peptidase_aspartic_dom_sf"/>
</dbReference>
<proteinExistence type="predicted"/>
<evidence type="ECO:0000313" key="2">
    <source>
        <dbReference type="EMBL" id="CAK7929474.1"/>
    </source>
</evidence>
<feature type="region of interest" description="Disordered" evidence="1">
    <location>
        <begin position="241"/>
        <end position="302"/>
    </location>
</feature>
<evidence type="ECO:0000256" key="1">
    <source>
        <dbReference type="SAM" id="MobiDB-lite"/>
    </source>
</evidence>
<protein>
    <submittedName>
        <fullName evidence="2">Uncharacterized protein</fullName>
    </submittedName>
</protein>
<accession>A0AAV1U8M7</accession>
<gene>
    <name evidence="2" type="ORF">PM001_LOCUS14624</name>
</gene>
<evidence type="ECO:0000313" key="3">
    <source>
        <dbReference type="Proteomes" id="UP001162060"/>
    </source>
</evidence>
<dbReference type="CDD" id="cd00303">
    <property type="entry name" value="retropepsin_like"/>
    <property type="match status" value="1"/>
</dbReference>